<dbReference type="EMBL" id="JAGTXO010000001">
    <property type="protein sequence ID" value="KAG8470786.1"/>
    <property type="molecule type" value="Genomic_DNA"/>
</dbReference>
<organism evidence="1 2">
    <name type="scientific">Diacronema lutheri</name>
    <name type="common">Unicellular marine alga</name>
    <name type="synonym">Monochrysis lutheri</name>
    <dbReference type="NCBI Taxonomy" id="2081491"/>
    <lineage>
        <taxon>Eukaryota</taxon>
        <taxon>Haptista</taxon>
        <taxon>Haptophyta</taxon>
        <taxon>Pavlovophyceae</taxon>
        <taxon>Pavlovales</taxon>
        <taxon>Pavlovaceae</taxon>
        <taxon>Diacronema</taxon>
    </lineage>
</organism>
<dbReference type="InterPro" id="IPR032727">
    <property type="entry name" value="CLAMP"/>
</dbReference>
<keyword evidence="2" id="KW-1185">Reference proteome</keyword>
<evidence type="ECO:0000313" key="2">
    <source>
        <dbReference type="Proteomes" id="UP000751190"/>
    </source>
</evidence>
<proteinExistence type="predicted"/>
<accession>A0A8J5XK71</accession>
<dbReference type="AlphaFoldDB" id="A0A8J5XK71"/>
<dbReference type="Pfam" id="PF14769">
    <property type="entry name" value="CLAMP"/>
    <property type="match status" value="1"/>
</dbReference>
<comment type="caution">
    <text evidence="1">The sequence shown here is derived from an EMBL/GenBank/DDBJ whole genome shotgun (WGS) entry which is preliminary data.</text>
</comment>
<protein>
    <submittedName>
        <fullName evidence="1">Uncharacterized protein</fullName>
    </submittedName>
</protein>
<sequence length="267" mass="29506">MSNVLLWRDLSAVNVATLQGARDPAEARRHLVEILGFSSTPTPKEAVLLEYFLNNLRFAASCKFTTEKTSALFSILRANHEEMVRGFMRLDQSLLYFKELLLLHAVQRPPYSIGIFTFKDVVLITDYVNSTYYKHFKLFQYCFTQSHELVLVTRSNLAEVPPSGVPPLRDAIRHAEPAPVSAHTPAVEAAPAPAADTEIAVADELDASLPPQLRAVINNKINSEVRKMQAQMETAFQERETRLLGKLGTLEAAAAASATAGGKTPKK</sequence>
<gene>
    <name evidence="1" type="ORF">KFE25_009207</name>
</gene>
<dbReference type="OMA" id="QTYIKTQ"/>
<dbReference type="PANTHER" id="PTHR28457:SF1">
    <property type="entry name" value="CILIA- AND FLAGELLA-ASSOCIATED PROTEIN 119"/>
    <property type="match status" value="1"/>
</dbReference>
<dbReference type="Proteomes" id="UP000751190">
    <property type="component" value="Unassembled WGS sequence"/>
</dbReference>
<name>A0A8J5XK71_DIALT</name>
<dbReference type="PANTHER" id="PTHR28457">
    <property type="entry name" value="COILED-COIL DOMAIN-CONTAINING PROTEIN 189"/>
    <property type="match status" value="1"/>
</dbReference>
<dbReference type="OrthoDB" id="425082at2759"/>
<evidence type="ECO:0000313" key="1">
    <source>
        <dbReference type="EMBL" id="KAG8470786.1"/>
    </source>
</evidence>
<reference evidence="1" key="1">
    <citation type="submission" date="2021-05" db="EMBL/GenBank/DDBJ databases">
        <title>The genome of the haptophyte Pavlova lutheri (Diacronema luteri, Pavlovales) - a model for lipid biosynthesis in eukaryotic algae.</title>
        <authorList>
            <person name="Hulatt C.J."/>
            <person name="Posewitz M.C."/>
        </authorList>
    </citation>
    <scope>NUCLEOTIDE SEQUENCE</scope>
    <source>
        <strain evidence="1">NIVA-4/92</strain>
    </source>
</reference>